<dbReference type="OrthoDB" id="9814751at2"/>
<evidence type="ECO:0000313" key="5">
    <source>
        <dbReference type="Proteomes" id="UP000198994"/>
    </source>
</evidence>
<feature type="region of interest" description="Disordered" evidence="2">
    <location>
        <begin position="1"/>
        <end position="21"/>
    </location>
</feature>
<sequence>MFWDKIGRASGQGGMKDHGRNDSTLGLRLRALRKSHGLSLKELSARASLSVGSLSQIERDLSSPSVRTLNKLATSFDVPLSYFFADPAADEVDGIVIRRDTGHEMDVSAQGIRKHLLTPKALDGLQLMMVRMTPESSSGPEAYGHEGLDAGYVLSGAVRLEVEGRVYLLTEGDSFGFPSTRPHRFECVGTQQAEVLWINTQSRKP</sequence>
<organism evidence="4 5">
    <name type="scientific">Salipiger thiooxidans</name>
    <dbReference type="NCBI Taxonomy" id="282683"/>
    <lineage>
        <taxon>Bacteria</taxon>
        <taxon>Pseudomonadati</taxon>
        <taxon>Pseudomonadota</taxon>
        <taxon>Alphaproteobacteria</taxon>
        <taxon>Rhodobacterales</taxon>
        <taxon>Roseobacteraceae</taxon>
        <taxon>Salipiger</taxon>
    </lineage>
</organism>
<dbReference type="Proteomes" id="UP000198994">
    <property type="component" value="Unassembled WGS sequence"/>
</dbReference>
<dbReference type="SUPFAM" id="SSF51182">
    <property type="entry name" value="RmlC-like cupins"/>
    <property type="match status" value="1"/>
</dbReference>
<name>A0A1G7E8X9_9RHOB</name>
<protein>
    <submittedName>
        <fullName evidence="4">Transcriptional regulator, XRE family with cupin sensor</fullName>
    </submittedName>
</protein>
<dbReference type="SUPFAM" id="SSF47413">
    <property type="entry name" value="lambda repressor-like DNA-binding domains"/>
    <property type="match status" value="1"/>
</dbReference>
<dbReference type="InterPro" id="IPR001387">
    <property type="entry name" value="Cro/C1-type_HTH"/>
</dbReference>
<gene>
    <name evidence="4" type="ORF">SAMN04488105_105193</name>
</gene>
<accession>A0A1G7E8X9</accession>
<dbReference type="GO" id="GO:0003700">
    <property type="term" value="F:DNA-binding transcription factor activity"/>
    <property type="evidence" value="ECO:0007669"/>
    <property type="project" value="TreeGrafter"/>
</dbReference>
<evidence type="ECO:0000259" key="3">
    <source>
        <dbReference type="PROSITE" id="PS50943"/>
    </source>
</evidence>
<dbReference type="RefSeq" id="WP_089958168.1">
    <property type="nucleotide sequence ID" value="NZ_FNAV01000005.1"/>
</dbReference>
<dbReference type="InterPro" id="IPR014710">
    <property type="entry name" value="RmlC-like_jellyroll"/>
</dbReference>
<dbReference type="Pfam" id="PF07883">
    <property type="entry name" value="Cupin_2"/>
    <property type="match status" value="1"/>
</dbReference>
<keyword evidence="1" id="KW-0238">DNA-binding</keyword>
<dbReference type="Gene3D" id="2.60.120.10">
    <property type="entry name" value="Jelly Rolls"/>
    <property type="match status" value="1"/>
</dbReference>
<dbReference type="PANTHER" id="PTHR46797:SF2">
    <property type="entry name" value="TRANSCRIPTIONAL REGULATOR"/>
    <property type="match status" value="1"/>
</dbReference>
<dbReference type="GO" id="GO:0005829">
    <property type="term" value="C:cytosol"/>
    <property type="evidence" value="ECO:0007669"/>
    <property type="project" value="TreeGrafter"/>
</dbReference>
<evidence type="ECO:0000256" key="2">
    <source>
        <dbReference type="SAM" id="MobiDB-lite"/>
    </source>
</evidence>
<dbReference type="PANTHER" id="PTHR46797">
    <property type="entry name" value="HTH-TYPE TRANSCRIPTIONAL REGULATOR"/>
    <property type="match status" value="1"/>
</dbReference>
<dbReference type="STRING" id="282683.SAMN04488105_105193"/>
<dbReference type="CDD" id="cd00093">
    <property type="entry name" value="HTH_XRE"/>
    <property type="match status" value="1"/>
</dbReference>
<dbReference type="GO" id="GO:0003677">
    <property type="term" value="F:DNA binding"/>
    <property type="evidence" value="ECO:0007669"/>
    <property type="project" value="UniProtKB-KW"/>
</dbReference>
<feature type="domain" description="HTH cro/C1-type" evidence="3">
    <location>
        <begin position="29"/>
        <end position="83"/>
    </location>
</feature>
<dbReference type="Gene3D" id="1.10.260.40">
    <property type="entry name" value="lambda repressor-like DNA-binding domains"/>
    <property type="match status" value="1"/>
</dbReference>
<evidence type="ECO:0000313" key="4">
    <source>
        <dbReference type="EMBL" id="SDE59885.1"/>
    </source>
</evidence>
<dbReference type="SMART" id="SM00530">
    <property type="entry name" value="HTH_XRE"/>
    <property type="match status" value="1"/>
</dbReference>
<dbReference type="InterPro" id="IPR013096">
    <property type="entry name" value="Cupin_2"/>
</dbReference>
<dbReference type="InterPro" id="IPR050807">
    <property type="entry name" value="TransReg_Diox_bact_type"/>
</dbReference>
<dbReference type="AlphaFoldDB" id="A0A1G7E8X9"/>
<dbReference type="InterPro" id="IPR010982">
    <property type="entry name" value="Lambda_DNA-bd_dom_sf"/>
</dbReference>
<dbReference type="CDD" id="cd02209">
    <property type="entry name" value="cupin_XRE_C"/>
    <property type="match status" value="1"/>
</dbReference>
<proteinExistence type="predicted"/>
<dbReference type="EMBL" id="FNAV01000005">
    <property type="protein sequence ID" value="SDE59885.1"/>
    <property type="molecule type" value="Genomic_DNA"/>
</dbReference>
<reference evidence="5" key="1">
    <citation type="submission" date="2016-10" db="EMBL/GenBank/DDBJ databases">
        <authorList>
            <person name="Varghese N."/>
            <person name="Submissions S."/>
        </authorList>
    </citation>
    <scope>NUCLEOTIDE SEQUENCE [LARGE SCALE GENOMIC DNA]</scope>
    <source>
        <strain evidence="5">DSM 10146</strain>
    </source>
</reference>
<dbReference type="Pfam" id="PF01381">
    <property type="entry name" value="HTH_3"/>
    <property type="match status" value="1"/>
</dbReference>
<dbReference type="InterPro" id="IPR011051">
    <property type="entry name" value="RmlC_Cupin_sf"/>
</dbReference>
<dbReference type="PROSITE" id="PS50943">
    <property type="entry name" value="HTH_CROC1"/>
    <property type="match status" value="1"/>
</dbReference>
<keyword evidence="5" id="KW-1185">Reference proteome</keyword>
<evidence type="ECO:0000256" key="1">
    <source>
        <dbReference type="ARBA" id="ARBA00023125"/>
    </source>
</evidence>